<proteinExistence type="predicted"/>
<evidence type="ECO:0000256" key="1">
    <source>
        <dbReference type="SAM" id="SignalP"/>
    </source>
</evidence>
<name>A0ABX2C5V1_9BURK</name>
<accession>A0ABX2C5V1</accession>
<dbReference type="Proteomes" id="UP000652198">
    <property type="component" value="Unassembled WGS sequence"/>
</dbReference>
<dbReference type="EMBL" id="WOEY01000164">
    <property type="protein sequence ID" value="NPT47455.1"/>
    <property type="molecule type" value="Genomic_DNA"/>
</dbReference>
<protein>
    <submittedName>
        <fullName evidence="2">Uncharacterized protein</fullName>
    </submittedName>
</protein>
<organism evidence="2 3">
    <name type="scientific">Paraburkholderia solitsugae</name>
    <dbReference type="NCBI Taxonomy" id="2675748"/>
    <lineage>
        <taxon>Bacteria</taxon>
        <taxon>Pseudomonadati</taxon>
        <taxon>Pseudomonadota</taxon>
        <taxon>Betaproteobacteria</taxon>
        <taxon>Burkholderiales</taxon>
        <taxon>Burkholderiaceae</taxon>
        <taxon>Paraburkholderia</taxon>
    </lineage>
</organism>
<evidence type="ECO:0000313" key="3">
    <source>
        <dbReference type="Proteomes" id="UP000652198"/>
    </source>
</evidence>
<keyword evidence="1" id="KW-0732">Signal</keyword>
<dbReference type="RefSeq" id="WP_172318085.1">
    <property type="nucleotide sequence ID" value="NZ_WOEY01000164.1"/>
</dbReference>
<reference evidence="2 3" key="1">
    <citation type="submission" date="2019-11" db="EMBL/GenBank/DDBJ databases">
        <title>Metabolism of dissolved organic matter in forest soils.</title>
        <authorList>
            <person name="Cyle K.T."/>
            <person name="Wilhelm R.C."/>
            <person name="Martinez C.E."/>
        </authorList>
    </citation>
    <scope>NUCLEOTIDE SEQUENCE [LARGE SCALE GENOMIC DNA]</scope>
    <source>
        <strain evidence="2 3">1N</strain>
    </source>
</reference>
<feature type="signal peptide" evidence="1">
    <location>
        <begin position="1"/>
        <end position="27"/>
    </location>
</feature>
<comment type="caution">
    <text evidence="2">The sequence shown here is derived from an EMBL/GenBank/DDBJ whole genome shotgun (WGS) entry which is preliminary data.</text>
</comment>
<keyword evidence="3" id="KW-1185">Reference proteome</keyword>
<gene>
    <name evidence="2" type="ORF">GNZ12_40450</name>
</gene>
<feature type="chain" id="PRO_5045264406" evidence="1">
    <location>
        <begin position="28"/>
        <end position="191"/>
    </location>
</feature>
<sequence>MKMTIRFLKEAAAAAIVLLSLNGVAQAQNHACTTASLKGPYGVKVHGEALGILTGTAPSQVLHRYATPNLIDGVALATFDGAGAGTQIDYAMLNGTVRPGSPPDSFQDNETLTYTVYADCTGELRLDFHNGSTLTQKIVVVDNGNEIFGVTSAQHIASGAPALDGTKCDMGCDVAIQASAHFVKVRKANEQ</sequence>
<evidence type="ECO:0000313" key="2">
    <source>
        <dbReference type="EMBL" id="NPT47455.1"/>
    </source>
</evidence>